<reference evidence="10 11" key="1">
    <citation type="submission" date="2021-01" db="EMBL/GenBank/DDBJ databases">
        <title>Genome public.</title>
        <authorList>
            <person name="Liu C."/>
            <person name="Sun Q."/>
        </authorList>
    </citation>
    <scope>NUCLEOTIDE SEQUENCE [LARGE SCALE GENOMIC DNA]</scope>
    <source>
        <strain evidence="10 11">YIM B02564</strain>
    </source>
</reference>
<proteinExistence type="inferred from homology"/>
<comment type="similarity">
    <text evidence="5">Belongs to the methyl-accepting chemotaxis (MCP) protein family.</text>
</comment>
<accession>A0ABS1TXY8</accession>
<keyword evidence="11" id="KW-1185">Reference proteome</keyword>
<feature type="domain" description="Methyl-accepting transducer" evidence="8">
    <location>
        <begin position="397"/>
        <end position="640"/>
    </location>
</feature>
<dbReference type="RefSeq" id="WP_202656008.1">
    <property type="nucleotide sequence ID" value="NZ_JAESWB010000365.1"/>
</dbReference>
<evidence type="ECO:0000256" key="3">
    <source>
        <dbReference type="ARBA" id="ARBA00023136"/>
    </source>
</evidence>
<dbReference type="PANTHER" id="PTHR32089:SF112">
    <property type="entry name" value="LYSOZYME-LIKE PROTEIN-RELATED"/>
    <property type="match status" value="1"/>
</dbReference>
<feature type="domain" description="HAMP" evidence="9">
    <location>
        <begin position="326"/>
        <end position="378"/>
    </location>
</feature>
<evidence type="ECO:0000313" key="11">
    <source>
        <dbReference type="Proteomes" id="UP000623967"/>
    </source>
</evidence>
<dbReference type="SMART" id="SM00283">
    <property type="entry name" value="MA"/>
    <property type="match status" value="1"/>
</dbReference>
<dbReference type="Gene3D" id="6.10.340.10">
    <property type="match status" value="1"/>
</dbReference>
<evidence type="ECO:0000259" key="8">
    <source>
        <dbReference type="PROSITE" id="PS50111"/>
    </source>
</evidence>
<dbReference type="SUPFAM" id="SSF103190">
    <property type="entry name" value="Sensory domain-like"/>
    <property type="match status" value="1"/>
</dbReference>
<dbReference type="Pfam" id="PF00015">
    <property type="entry name" value="MCPsignal"/>
    <property type="match status" value="1"/>
</dbReference>
<name>A0ABS1TXY8_9BACI</name>
<comment type="subcellular location">
    <subcellularLocation>
        <location evidence="1">Cell membrane</location>
    </subcellularLocation>
</comment>
<dbReference type="InterPro" id="IPR004089">
    <property type="entry name" value="MCPsignal_dom"/>
</dbReference>
<dbReference type="PROSITE" id="PS50885">
    <property type="entry name" value="HAMP"/>
    <property type="match status" value="1"/>
</dbReference>
<dbReference type="CDD" id="cd06225">
    <property type="entry name" value="HAMP"/>
    <property type="match status" value="1"/>
</dbReference>
<dbReference type="Gene3D" id="3.30.450.20">
    <property type="entry name" value="PAS domain"/>
    <property type="match status" value="2"/>
</dbReference>
<dbReference type="EMBL" id="JAESWB010000365">
    <property type="protein sequence ID" value="MBL4954765.1"/>
    <property type="molecule type" value="Genomic_DNA"/>
</dbReference>
<dbReference type="InterPro" id="IPR003660">
    <property type="entry name" value="HAMP_dom"/>
</dbReference>
<protein>
    <submittedName>
        <fullName evidence="10">HAMP domain-containing protein</fullName>
    </submittedName>
</protein>
<dbReference type="Gene3D" id="1.10.287.950">
    <property type="entry name" value="Methyl-accepting chemotaxis protein"/>
    <property type="match status" value="1"/>
</dbReference>
<evidence type="ECO:0000256" key="4">
    <source>
        <dbReference type="ARBA" id="ARBA00023224"/>
    </source>
</evidence>
<dbReference type="SMART" id="SM00304">
    <property type="entry name" value="HAMP"/>
    <property type="match status" value="1"/>
</dbReference>
<keyword evidence="3 7" id="KW-0472">Membrane</keyword>
<sequence>MKFKSIKMRTLAIILPLLLVIFGSIISVTYINAKGLLEEQINYRMKNRLDGVTQSVENYLLETSSIPEQLTRMIEVSPKSYSLSNYQKILTNVFSSNKNAFGGGIFFEPYKYKKDLRYFSTYAYWDQNAIKTTQKYSDVKFDYTSQDWYQIATNTDKPVVLTSPYLDTNVNVSMVTATAPFYDQQKQFLGVVTADIDLSQIQKTIEDIQVEKTGYAFLIDNNGTYIAAPDSEKVMKAKITEDNDANLAKLGSQIIEKKNGSLRFTNSSNVDTSLFFKKIPNTNWTIGLVVPDDELYASLSSLSNILIIVSLVGIALIVLVILFYNQSIVKNINKVNDMALTLANGDFQHQLDIKSQDEFGKMAGYLNQMKDNFLHIIQQVKSQSDQVAATSEELSAIAEETSTANVQINNAIQEVAIGSKTQVERTTHSTEVAEEITTRMEQALGSNTSISNLISETNDKANNGSAVVRKAISQIDLVHQTTEETASRVDELGEKSKQINQIVDLITAISEQTNLLALNASIEAARAGENGRGFAVVANEVKTLAQQSQEAAKNISVIIEDIESEVEKTVTAMNNNKQMVQDGLEFVNQSGKTFNEIAQMIGEVAKMSKEVSDHLMGVNNSSEEMVKDIENVANIAEQASERIQNVAMSAKEQNLAMGEIAVSAETLKKMAQELQESTSMFKI</sequence>
<gene>
    <name evidence="10" type="ORF">JK635_21640</name>
</gene>
<keyword evidence="7" id="KW-0812">Transmembrane</keyword>
<keyword evidence="2" id="KW-1003">Cell membrane</keyword>
<dbReference type="Proteomes" id="UP000623967">
    <property type="component" value="Unassembled WGS sequence"/>
</dbReference>
<evidence type="ECO:0000256" key="2">
    <source>
        <dbReference type="ARBA" id="ARBA00022475"/>
    </source>
</evidence>
<keyword evidence="7" id="KW-1133">Transmembrane helix</keyword>
<dbReference type="PROSITE" id="PS50111">
    <property type="entry name" value="CHEMOTAXIS_TRANSDUC_2"/>
    <property type="match status" value="1"/>
</dbReference>
<dbReference type="SUPFAM" id="SSF58104">
    <property type="entry name" value="Methyl-accepting chemotaxis protein (MCP) signaling domain"/>
    <property type="match status" value="1"/>
</dbReference>
<dbReference type="Pfam" id="PF22673">
    <property type="entry name" value="MCP-like_PDC_1"/>
    <property type="match status" value="1"/>
</dbReference>
<keyword evidence="4 6" id="KW-0807">Transducer</keyword>
<evidence type="ECO:0000313" key="10">
    <source>
        <dbReference type="EMBL" id="MBL4954765.1"/>
    </source>
</evidence>
<dbReference type="CDD" id="cd11386">
    <property type="entry name" value="MCP_signal"/>
    <property type="match status" value="1"/>
</dbReference>
<dbReference type="CDD" id="cd12913">
    <property type="entry name" value="PDC1_MCP_like"/>
    <property type="match status" value="1"/>
</dbReference>
<dbReference type="Pfam" id="PF00672">
    <property type="entry name" value="HAMP"/>
    <property type="match status" value="1"/>
</dbReference>
<evidence type="ECO:0000256" key="5">
    <source>
        <dbReference type="ARBA" id="ARBA00029447"/>
    </source>
</evidence>
<evidence type="ECO:0000256" key="7">
    <source>
        <dbReference type="SAM" id="Phobius"/>
    </source>
</evidence>
<feature type="transmembrane region" description="Helical" evidence="7">
    <location>
        <begin position="305"/>
        <end position="324"/>
    </location>
</feature>
<evidence type="ECO:0000256" key="6">
    <source>
        <dbReference type="PROSITE-ProRule" id="PRU00284"/>
    </source>
</evidence>
<dbReference type="PANTHER" id="PTHR32089">
    <property type="entry name" value="METHYL-ACCEPTING CHEMOTAXIS PROTEIN MCPB"/>
    <property type="match status" value="1"/>
</dbReference>
<dbReference type="InterPro" id="IPR029151">
    <property type="entry name" value="Sensor-like_sf"/>
</dbReference>
<dbReference type="CDD" id="cd12912">
    <property type="entry name" value="PDC2_MCP_like"/>
    <property type="match status" value="1"/>
</dbReference>
<organism evidence="10 11">
    <name type="scientific">Neobacillus paridis</name>
    <dbReference type="NCBI Taxonomy" id="2803862"/>
    <lineage>
        <taxon>Bacteria</taxon>
        <taxon>Bacillati</taxon>
        <taxon>Bacillota</taxon>
        <taxon>Bacilli</taxon>
        <taxon>Bacillales</taxon>
        <taxon>Bacillaceae</taxon>
        <taxon>Neobacillus</taxon>
    </lineage>
</organism>
<evidence type="ECO:0000256" key="1">
    <source>
        <dbReference type="ARBA" id="ARBA00004236"/>
    </source>
</evidence>
<evidence type="ECO:0000259" key="9">
    <source>
        <dbReference type="PROSITE" id="PS50885"/>
    </source>
</evidence>
<comment type="caution">
    <text evidence="10">The sequence shown here is derived from an EMBL/GenBank/DDBJ whole genome shotgun (WGS) entry which is preliminary data.</text>
</comment>